<evidence type="ECO:0008006" key="3">
    <source>
        <dbReference type="Google" id="ProtNLM"/>
    </source>
</evidence>
<comment type="caution">
    <text evidence="1">The sequence shown here is derived from an EMBL/GenBank/DDBJ whole genome shotgun (WGS) entry which is preliminary data.</text>
</comment>
<accession>A0A8H6DUH7</accession>
<gene>
    <name evidence="1" type="ORF">GGP41_009938</name>
</gene>
<dbReference type="EMBL" id="WNKQ01000010">
    <property type="protein sequence ID" value="KAF5848851.1"/>
    <property type="molecule type" value="Genomic_DNA"/>
</dbReference>
<evidence type="ECO:0000313" key="2">
    <source>
        <dbReference type="Proteomes" id="UP000624244"/>
    </source>
</evidence>
<reference evidence="1" key="1">
    <citation type="submission" date="2019-11" db="EMBL/GenBank/DDBJ databases">
        <title>Bipolaris sorokiniana Genome sequencing.</title>
        <authorList>
            <person name="Wang H."/>
        </authorList>
    </citation>
    <scope>NUCLEOTIDE SEQUENCE</scope>
</reference>
<evidence type="ECO:0000313" key="1">
    <source>
        <dbReference type="EMBL" id="KAF5848851.1"/>
    </source>
</evidence>
<dbReference type="InterPro" id="IPR052895">
    <property type="entry name" value="HetReg/Transcr_Mod"/>
</dbReference>
<dbReference type="PANTHER" id="PTHR24148">
    <property type="entry name" value="ANKYRIN REPEAT DOMAIN-CONTAINING PROTEIN 39 HOMOLOG-RELATED"/>
    <property type="match status" value="1"/>
</dbReference>
<sequence>MQAISDLLGLSWFERLWVYHEVCLDSNRSVLPCGDLSIEWHKVAQAKWSFRFKPWKRRMGIVNRMNFPNATNLGIIIRRTCRLQCSDPRDRVYAMRSTARQEEQDMQLDVNHKLPVGKVY</sequence>
<name>A0A8H6DUH7_COCSA</name>
<dbReference type="PANTHER" id="PTHR24148:SF64">
    <property type="entry name" value="HETEROKARYON INCOMPATIBILITY DOMAIN-CONTAINING PROTEIN"/>
    <property type="match status" value="1"/>
</dbReference>
<dbReference type="Proteomes" id="UP000624244">
    <property type="component" value="Unassembled WGS sequence"/>
</dbReference>
<organism evidence="1 2">
    <name type="scientific">Cochliobolus sativus</name>
    <name type="common">Common root rot and spot blotch fungus</name>
    <name type="synonym">Bipolaris sorokiniana</name>
    <dbReference type="NCBI Taxonomy" id="45130"/>
    <lineage>
        <taxon>Eukaryota</taxon>
        <taxon>Fungi</taxon>
        <taxon>Dikarya</taxon>
        <taxon>Ascomycota</taxon>
        <taxon>Pezizomycotina</taxon>
        <taxon>Dothideomycetes</taxon>
        <taxon>Pleosporomycetidae</taxon>
        <taxon>Pleosporales</taxon>
        <taxon>Pleosporineae</taxon>
        <taxon>Pleosporaceae</taxon>
        <taxon>Bipolaris</taxon>
    </lineage>
</organism>
<proteinExistence type="predicted"/>
<protein>
    <recommendedName>
        <fullName evidence="3">Heterokaryon incompatibility domain-containing protein</fullName>
    </recommendedName>
</protein>
<dbReference type="AlphaFoldDB" id="A0A8H6DUH7"/>